<evidence type="ECO:0000256" key="1">
    <source>
        <dbReference type="ARBA" id="ARBA00007378"/>
    </source>
</evidence>
<comment type="similarity">
    <text evidence="1">Belongs to the OsmC/Ohr family.</text>
</comment>
<dbReference type="GO" id="GO:0006979">
    <property type="term" value="P:response to oxidative stress"/>
    <property type="evidence" value="ECO:0007669"/>
    <property type="project" value="InterPro"/>
</dbReference>
<gene>
    <name evidence="2" type="ORF">M422DRAFT_32724</name>
</gene>
<protein>
    <recommendedName>
        <fullName evidence="4">Organic hydroperoxide resistance protein</fullName>
    </recommendedName>
</protein>
<dbReference type="SUPFAM" id="SSF82784">
    <property type="entry name" value="OsmC-like"/>
    <property type="match status" value="1"/>
</dbReference>
<keyword evidence="3" id="KW-1185">Reference proteome</keyword>
<dbReference type="InterPro" id="IPR015946">
    <property type="entry name" value="KH_dom-like_a/b"/>
</dbReference>
<dbReference type="Gene3D" id="2.20.25.10">
    <property type="match status" value="1"/>
</dbReference>
<sequence length="167" mass="17572">MLSRTLTATIRPVSRSFAFSQRRGIITLKEIKYTAPATASGAGRNGNVTSSPEGTKALELDLTTPTALGGTGAGHNPEQLFASGYASCFLGALNLVASNQGKKDLVKNAKIHTKVHIGEPNEKPGFGLAVDIEVEGVADEELVKAAHEFCPYSRALTHGIVVNVKTI</sequence>
<dbReference type="InterPro" id="IPR003718">
    <property type="entry name" value="OsmC/Ohr_fam"/>
</dbReference>
<dbReference type="InterPro" id="IPR019953">
    <property type="entry name" value="OHR"/>
</dbReference>
<evidence type="ECO:0000313" key="2">
    <source>
        <dbReference type="EMBL" id="KIJ39479.1"/>
    </source>
</evidence>
<dbReference type="Gene3D" id="3.30.300.20">
    <property type="match status" value="1"/>
</dbReference>
<proteinExistence type="inferred from homology"/>
<name>A0A0C9UX91_SPHS4</name>
<evidence type="ECO:0000313" key="3">
    <source>
        <dbReference type="Proteomes" id="UP000054279"/>
    </source>
</evidence>
<dbReference type="PANTHER" id="PTHR33797:SF2">
    <property type="entry name" value="ORGANIC HYDROPEROXIDE RESISTANCE PROTEIN-LIKE"/>
    <property type="match status" value="1"/>
</dbReference>
<dbReference type="OrthoDB" id="60422at2759"/>
<dbReference type="Pfam" id="PF02566">
    <property type="entry name" value="OsmC"/>
    <property type="match status" value="1"/>
</dbReference>
<dbReference type="AlphaFoldDB" id="A0A0C9UX91"/>
<accession>A0A0C9UX91</accession>
<dbReference type="EMBL" id="KN837152">
    <property type="protein sequence ID" value="KIJ39479.1"/>
    <property type="molecule type" value="Genomic_DNA"/>
</dbReference>
<evidence type="ECO:0008006" key="4">
    <source>
        <dbReference type="Google" id="ProtNLM"/>
    </source>
</evidence>
<organism evidence="2 3">
    <name type="scientific">Sphaerobolus stellatus (strain SS14)</name>
    <dbReference type="NCBI Taxonomy" id="990650"/>
    <lineage>
        <taxon>Eukaryota</taxon>
        <taxon>Fungi</taxon>
        <taxon>Dikarya</taxon>
        <taxon>Basidiomycota</taxon>
        <taxon>Agaricomycotina</taxon>
        <taxon>Agaricomycetes</taxon>
        <taxon>Phallomycetidae</taxon>
        <taxon>Geastrales</taxon>
        <taxon>Sphaerobolaceae</taxon>
        <taxon>Sphaerobolus</taxon>
    </lineage>
</organism>
<dbReference type="PANTHER" id="PTHR33797">
    <property type="entry name" value="ORGANIC HYDROPEROXIDE RESISTANCE PROTEIN-LIKE"/>
    <property type="match status" value="1"/>
</dbReference>
<dbReference type="Proteomes" id="UP000054279">
    <property type="component" value="Unassembled WGS sequence"/>
</dbReference>
<dbReference type="NCBIfam" id="TIGR03561">
    <property type="entry name" value="organ_hyd_perox"/>
    <property type="match status" value="1"/>
</dbReference>
<dbReference type="InterPro" id="IPR036102">
    <property type="entry name" value="OsmC/Ohrsf"/>
</dbReference>
<dbReference type="HOGENOM" id="CLU_106355_0_0_1"/>
<reference evidence="2 3" key="1">
    <citation type="submission" date="2014-06" db="EMBL/GenBank/DDBJ databases">
        <title>Evolutionary Origins and Diversification of the Mycorrhizal Mutualists.</title>
        <authorList>
            <consortium name="DOE Joint Genome Institute"/>
            <consortium name="Mycorrhizal Genomics Consortium"/>
            <person name="Kohler A."/>
            <person name="Kuo A."/>
            <person name="Nagy L.G."/>
            <person name="Floudas D."/>
            <person name="Copeland A."/>
            <person name="Barry K.W."/>
            <person name="Cichocki N."/>
            <person name="Veneault-Fourrey C."/>
            <person name="LaButti K."/>
            <person name="Lindquist E.A."/>
            <person name="Lipzen A."/>
            <person name="Lundell T."/>
            <person name="Morin E."/>
            <person name="Murat C."/>
            <person name="Riley R."/>
            <person name="Ohm R."/>
            <person name="Sun H."/>
            <person name="Tunlid A."/>
            <person name="Henrissat B."/>
            <person name="Grigoriev I.V."/>
            <person name="Hibbett D.S."/>
            <person name="Martin F."/>
        </authorList>
    </citation>
    <scope>NUCLEOTIDE SEQUENCE [LARGE SCALE GENOMIC DNA]</scope>
    <source>
        <strain evidence="2 3">SS14</strain>
    </source>
</reference>